<proteinExistence type="inferred from homology"/>
<dbReference type="EMBL" id="MEUM01000066">
    <property type="protein sequence ID" value="OGC42431.1"/>
    <property type="molecule type" value="Genomic_DNA"/>
</dbReference>
<dbReference type="InterPro" id="IPR029061">
    <property type="entry name" value="THDP-binding"/>
</dbReference>
<dbReference type="GO" id="GO:0046872">
    <property type="term" value="F:metal ion binding"/>
    <property type="evidence" value="ECO:0007669"/>
    <property type="project" value="UniProtKB-KW"/>
</dbReference>
<evidence type="ECO:0000313" key="12">
    <source>
        <dbReference type="Proteomes" id="UP000177025"/>
    </source>
</evidence>
<dbReference type="PANTHER" id="PTHR43825:SF1">
    <property type="entry name" value="TRANSKETOLASE-LIKE PYRIMIDINE-BINDING DOMAIN-CONTAINING PROTEIN"/>
    <property type="match status" value="1"/>
</dbReference>
<dbReference type="AlphaFoldDB" id="A0A1F4UBY4"/>
<dbReference type="Proteomes" id="UP000177025">
    <property type="component" value="Unassembled WGS sequence"/>
</dbReference>
<keyword evidence="9" id="KW-0786">Thiamine pyrophosphate</keyword>
<dbReference type="CDD" id="cd07033">
    <property type="entry name" value="TPP_PYR_DXS_TK_like"/>
    <property type="match status" value="1"/>
</dbReference>
<protein>
    <submittedName>
        <fullName evidence="11">Transketolase</fullName>
    </submittedName>
</protein>
<evidence type="ECO:0000256" key="5">
    <source>
        <dbReference type="ARBA" id="ARBA00011738"/>
    </source>
</evidence>
<comment type="subunit">
    <text evidence="5">Homodimer.</text>
</comment>
<dbReference type="GO" id="GO:0016744">
    <property type="term" value="F:transketolase or transaldolase activity"/>
    <property type="evidence" value="ECO:0007669"/>
    <property type="project" value="UniProtKB-ARBA"/>
</dbReference>
<accession>A0A1F4UBY4</accession>
<dbReference type="GO" id="GO:0019682">
    <property type="term" value="P:glyceraldehyde-3-phosphate metabolic process"/>
    <property type="evidence" value="ECO:0007669"/>
    <property type="project" value="UniProtKB-ARBA"/>
</dbReference>
<evidence type="ECO:0000256" key="8">
    <source>
        <dbReference type="ARBA" id="ARBA00022842"/>
    </source>
</evidence>
<dbReference type="CDD" id="cd02012">
    <property type="entry name" value="TPP_TK"/>
    <property type="match status" value="1"/>
</dbReference>
<reference evidence="11 12" key="1">
    <citation type="journal article" date="2016" name="Nat. Commun.">
        <title>Thousands of microbial genomes shed light on interconnected biogeochemical processes in an aquifer system.</title>
        <authorList>
            <person name="Anantharaman K."/>
            <person name="Brown C.T."/>
            <person name="Hug L.A."/>
            <person name="Sharon I."/>
            <person name="Castelle C.J."/>
            <person name="Probst A.J."/>
            <person name="Thomas B.C."/>
            <person name="Singh A."/>
            <person name="Wilkins M.J."/>
            <person name="Karaoz U."/>
            <person name="Brodie E.L."/>
            <person name="Williams K.H."/>
            <person name="Hubbard S.S."/>
            <person name="Banfield J.F."/>
        </authorList>
    </citation>
    <scope>NUCLEOTIDE SEQUENCE [LARGE SCALE GENOMIC DNA]</scope>
</reference>
<dbReference type="Pfam" id="PF00456">
    <property type="entry name" value="Transketolase_N"/>
    <property type="match status" value="1"/>
</dbReference>
<dbReference type="Pfam" id="PF02780">
    <property type="entry name" value="Transketolase_C"/>
    <property type="match status" value="1"/>
</dbReference>
<dbReference type="SUPFAM" id="SSF52922">
    <property type="entry name" value="TK C-terminal domain-like"/>
    <property type="match status" value="1"/>
</dbReference>
<dbReference type="SMART" id="SM00861">
    <property type="entry name" value="Transket_pyr"/>
    <property type="match status" value="1"/>
</dbReference>
<evidence type="ECO:0000259" key="10">
    <source>
        <dbReference type="SMART" id="SM00861"/>
    </source>
</evidence>
<evidence type="ECO:0000256" key="1">
    <source>
        <dbReference type="ARBA" id="ARBA00001936"/>
    </source>
</evidence>
<dbReference type="InterPro" id="IPR005475">
    <property type="entry name" value="Transketolase-like_Pyr-bd"/>
</dbReference>
<dbReference type="NCBIfam" id="NF004556">
    <property type="entry name" value="PRK05899.2-2"/>
    <property type="match status" value="1"/>
</dbReference>
<comment type="cofactor">
    <cofactor evidence="3">
        <name>thiamine diphosphate</name>
        <dbReference type="ChEBI" id="CHEBI:58937"/>
    </cofactor>
</comment>
<gene>
    <name evidence="11" type="ORF">A2Y85_01595</name>
</gene>
<dbReference type="InterPro" id="IPR009014">
    <property type="entry name" value="Transketo_C/PFOR_II"/>
</dbReference>
<comment type="cofactor">
    <cofactor evidence="2">
        <name>Mg(2+)</name>
        <dbReference type="ChEBI" id="CHEBI:18420"/>
    </cofactor>
</comment>
<dbReference type="PROSITE" id="PS00801">
    <property type="entry name" value="TRANSKETOLASE_1"/>
    <property type="match status" value="1"/>
</dbReference>
<dbReference type="InterPro" id="IPR005474">
    <property type="entry name" value="Transketolase_N"/>
</dbReference>
<evidence type="ECO:0000256" key="4">
    <source>
        <dbReference type="ARBA" id="ARBA00007131"/>
    </source>
</evidence>
<keyword evidence="6" id="KW-0808">Transferase</keyword>
<evidence type="ECO:0000256" key="9">
    <source>
        <dbReference type="ARBA" id="ARBA00023052"/>
    </source>
</evidence>
<dbReference type="Pfam" id="PF02779">
    <property type="entry name" value="Transket_pyr"/>
    <property type="match status" value="1"/>
</dbReference>
<dbReference type="Gene3D" id="3.40.50.920">
    <property type="match status" value="1"/>
</dbReference>
<organism evidence="11 12">
    <name type="scientific">candidate division WOR-3 bacterium RBG_13_43_14</name>
    <dbReference type="NCBI Taxonomy" id="1802590"/>
    <lineage>
        <taxon>Bacteria</taxon>
        <taxon>Bacteria division WOR-3</taxon>
    </lineage>
</organism>
<dbReference type="InterPro" id="IPR051157">
    <property type="entry name" value="PDH/Transketolase"/>
</dbReference>
<comment type="similarity">
    <text evidence="4">Belongs to the transketolase family.</text>
</comment>
<evidence type="ECO:0000313" key="11">
    <source>
        <dbReference type="EMBL" id="OGC42431.1"/>
    </source>
</evidence>
<dbReference type="PANTHER" id="PTHR43825">
    <property type="entry name" value="PYRUVATE DEHYDROGENASE E1 COMPONENT"/>
    <property type="match status" value="1"/>
</dbReference>
<comment type="cofactor">
    <cofactor evidence="1">
        <name>Mn(2+)</name>
        <dbReference type="ChEBI" id="CHEBI:29035"/>
    </cofactor>
</comment>
<keyword evidence="8" id="KW-0460">Magnesium</keyword>
<evidence type="ECO:0000256" key="7">
    <source>
        <dbReference type="ARBA" id="ARBA00022723"/>
    </source>
</evidence>
<comment type="caution">
    <text evidence="11">The sequence shown here is derived from an EMBL/GenBank/DDBJ whole genome shotgun (WGS) entry which is preliminary data.</text>
</comment>
<feature type="domain" description="Transketolase-like pyrimidine-binding" evidence="10">
    <location>
        <begin position="316"/>
        <end position="482"/>
    </location>
</feature>
<evidence type="ECO:0000256" key="6">
    <source>
        <dbReference type="ARBA" id="ARBA00022679"/>
    </source>
</evidence>
<dbReference type="SUPFAM" id="SSF52518">
    <property type="entry name" value="Thiamin diphosphate-binding fold (THDP-binding)"/>
    <property type="match status" value="2"/>
</dbReference>
<keyword evidence="7" id="KW-0479">Metal-binding</keyword>
<evidence type="ECO:0000256" key="2">
    <source>
        <dbReference type="ARBA" id="ARBA00001946"/>
    </source>
</evidence>
<dbReference type="InterPro" id="IPR049557">
    <property type="entry name" value="Transketolase_CS"/>
</dbReference>
<dbReference type="InterPro" id="IPR033248">
    <property type="entry name" value="Transketolase_C"/>
</dbReference>
<name>A0A1F4UBY4_UNCW3</name>
<sequence>MNKTFREQLNEEALKELSHLCRGDILKMTTIAGSGHPAGSLSSIDIYLVLYSYANISPGNYSDQSRDRIVISHGHTSPGLYACLGRLGFFNINDVICGFRRLETPFEGHIERHIPGVEWTTGNLGQGLSAGCGFALGARLKKFDYHTFVFMSDAEQAKGMVGEARRFARKFNLCDLTVIIDRNHFQISGRTENVMPVNIAENYISDGWKISTVNGHNHGALYNAIKTAVEDRKNNYAIIAETIMGKGISFMENKADYHGKAATREECRDALKELGLEDNIENLLETDRKGYLTFTKKEIPRPEVITGKPIIYTDKSHPRASFGKALADIAVLNPENTIAVFDCDLADSVNVSNFAQIRPDNFFECGVSEHNTATVAGALSISGIMTVWADFGVFSIDEVYNQLRLNAINNTNLKVIATHVGFNVGSDGKTHQCIDYIGLARNLINFRLLIAADPNQADHITRFALNQPGNYIIALTRDKLPVIINDGQPFFNDKYEFIYGKTDQLCKGEQGAILTYGPMVHMALEAREKLKADGIGVSVYNISAPLHIDTGIIKQAHDTGLVVTYEDHIADTGLGSIVSRIMAENNWASKFLCMGATTFAGSDEAKNIYSAHKMDAGSLVDNIKKLIK</sequence>
<evidence type="ECO:0000256" key="3">
    <source>
        <dbReference type="ARBA" id="ARBA00001964"/>
    </source>
</evidence>
<dbReference type="Gene3D" id="3.40.50.970">
    <property type="match status" value="2"/>
</dbReference>
<dbReference type="GO" id="GO:0005737">
    <property type="term" value="C:cytoplasm"/>
    <property type="evidence" value="ECO:0007669"/>
    <property type="project" value="UniProtKB-ARBA"/>
</dbReference>